<dbReference type="AlphaFoldDB" id="A0A812YF63"/>
<dbReference type="EMBL" id="CAJNJA010041486">
    <property type="protein sequence ID" value="CAE7775499.1"/>
    <property type="molecule type" value="Genomic_DNA"/>
</dbReference>
<dbReference type="OrthoDB" id="447406at2759"/>
<evidence type="ECO:0000313" key="1">
    <source>
        <dbReference type="EMBL" id="CAE7775499.1"/>
    </source>
</evidence>
<evidence type="ECO:0000313" key="2">
    <source>
        <dbReference type="Proteomes" id="UP000601435"/>
    </source>
</evidence>
<feature type="non-terminal residue" evidence="1">
    <location>
        <position position="532"/>
    </location>
</feature>
<feature type="non-terminal residue" evidence="1">
    <location>
        <position position="1"/>
    </location>
</feature>
<sequence length="532" mass="59768">DLAALMVPHCETATDVSQLLHALGERVRRSNESVGPVTADTQHTATLLRNLGQVRQQNEPASNHMDNKTISVHQLDTAVVQAGFERALLQEHGYTLGVVRYRKAASSALGSGSTPGEAKRIVKRHFPHIRRPRRETDVCEHCRHLNKKLYPAAKKAMSKHRGALEALLPSYFHAFDNNPQIARNQQTRESGDDLARFVRYINCRNARASNDEDRAPLSGMTRLSLHQAEARAVHKLKPHVDIVKAYEWHQITARRQGAYLQSLRDGQLPSTACLIQTDFKENVKFPLGPSETSEEWHAQGKMSLSVFGAHVLAPRRGTGNPCHIELFVVLVSEVLDHDAQVSTMYTNTVLAAVQNHPDVEWSRLTNIIFAADCGPHFRSKENVAHYCVTLPKLLEKPVEVCWLGEQHGKSGVDRCFGWCNMWIGEHIQRHVIHSIDHLLDAFRQGSTRMQTEDPEGARFIVQKFDPGTHRPSERSFFKSSGFKVTRTYSLVGSPSRFTDVGVSIRNKHFSDMPGPGDLMNFEIETKTGQSQE</sequence>
<reference evidence="1" key="1">
    <citation type="submission" date="2021-02" db="EMBL/GenBank/DDBJ databases">
        <authorList>
            <person name="Dougan E. K."/>
            <person name="Rhodes N."/>
            <person name="Thang M."/>
            <person name="Chan C."/>
        </authorList>
    </citation>
    <scope>NUCLEOTIDE SEQUENCE</scope>
</reference>
<dbReference type="Proteomes" id="UP000601435">
    <property type="component" value="Unassembled WGS sequence"/>
</dbReference>
<name>A0A812YF63_9DINO</name>
<accession>A0A812YF63</accession>
<comment type="caution">
    <text evidence="1">The sequence shown here is derived from an EMBL/GenBank/DDBJ whole genome shotgun (WGS) entry which is preliminary data.</text>
</comment>
<protein>
    <submittedName>
        <fullName evidence="1">Uncharacterized protein</fullName>
    </submittedName>
</protein>
<organism evidence="1 2">
    <name type="scientific">Symbiodinium necroappetens</name>
    <dbReference type="NCBI Taxonomy" id="1628268"/>
    <lineage>
        <taxon>Eukaryota</taxon>
        <taxon>Sar</taxon>
        <taxon>Alveolata</taxon>
        <taxon>Dinophyceae</taxon>
        <taxon>Suessiales</taxon>
        <taxon>Symbiodiniaceae</taxon>
        <taxon>Symbiodinium</taxon>
    </lineage>
</organism>
<keyword evidence="2" id="KW-1185">Reference proteome</keyword>
<gene>
    <name evidence="1" type="ORF">SNEC2469_LOCUS22690</name>
</gene>
<proteinExistence type="predicted"/>